<dbReference type="InterPro" id="IPR008271">
    <property type="entry name" value="Ser/Thr_kinase_AS"/>
</dbReference>
<evidence type="ECO:0000259" key="6">
    <source>
        <dbReference type="PROSITE" id="PS50011"/>
    </source>
</evidence>
<keyword evidence="3" id="KW-0547">Nucleotide-binding</keyword>
<evidence type="ECO:0000256" key="4">
    <source>
        <dbReference type="ARBA" id="ARBA00022777"/>
    </source>
</evidence>
<gene>
    <name evidence="7" type="ORF">RICGR_1266</name>
</gene>
<reference evidence="7" key="2">
    <citation type="submission" date="2007-10" db="EMBL/GenBank/DDBJ databases">
        <authorList>
            <person name="Myers G.S."/>
        </authorList>
    </citation>
    <scope>NUCLEOTIDE SEQUENCE [LARGE SCALE GENOMIC DNA]</scope>
</reference>
<dbReference type="GO" id="GO:0005524">
    <property type="term" value="F:ATP binding"/>
    <property type="evidence" value="ECO:0007669"/>
    <property type="project" value="UniProtKB-KW"/>
</dbReference>
<reference evidence="7" key="1">
    <citation type="submission" date="2006-04" db="EMBL/GenBank/DDBJ databases">
        <authorList>
            <person name="Seshadri R."/>
            <person name="Federici B.A."/>
        </authorList>
    </citation>
    <scope>NUCLEOTIDE SEQUENCE [LARGE SCALE GENOMIC DNA]</scope>
</reference>
<dbReference type="Gene3D" id="1.10.510.10">
    <property type="entry name" value="Transferase(Phosphotransferase) domain 1"/>
    <property type="match status" value="1"/>
</dbReference>
<comment type="caution">
    <text evidence="7">The sequence shown here is derived from an EMBL/GenBank/DDBJ whole genome shotgun (WGS) entry which is preliminary data.</text>
</comment>
<keyword evidence="4" id="KW-0418">Kinase</keyword>
<dbReference type="eggNOG" id="COG0515">
    <property type="taxonomic scope" value="Bacteria"/>
</dbReference>
<dbReference type="PANTHER" id="PTHR43671">
    <property type="entry name" value="SERINE/THREONINE-PROTEIN KINASE NEK"/>
    <property type="match status" value="1"/>
</dbReference>
<evidence type="ECO:0000313" key="7">
    <source>
        <dbReference type="EMBL" id="EDP46181.1"/>
    </source>
</evidence>
<dbReference type="AlphaFoldDB" id="A8PPC7"/>
<dbReference type="InterPro" id="IPR011009">
    <property type="entry name" value="Kinase-like_dom_sf"/>
</dbReference>
<evidence type="ECO:0000256" key="1">
    <source>
        <dbReference type="ARBA" id="ARBA00012513"/>
    </source>
</evidence>
<dbReference type="Proteomes" id="UP000054075">
    <property type="component" value="Unassembled WGS sequence"/>
</dbReference>
<evidence type="ECO:0000256" key="2">
    <source>
        <dbReference type="ARBA" id="ARBA00022679"/>
    </source>
</evidence>
<evidence type="ECO:0000313" key="8">
    <source>
        <dbReference type="Proteomes" id="UP000054075"/>
    </source>
</evidence>
<dbReference type="EC" id="2.7.11.1" evidence="1"/>
<dbReference type="GO" id="GO:0004674">
    <property type="term" value="F:protein serine/threonine kinase activity"/>
    <property type="evidence" value="ECO:0007669"/>
    <property type="project" value="UniProtKB-EC"/>
</dbReference>
<evidence type="ECO:0000256" key="5">
    <source>
        <dbReference type="ARBA" id="ARBA00022840"/>
    </source>
</evidence>
<dbReference type="Pfam" id="PF00069">
    <property type="entry name" value="Pkinase"/>
    <property type="match status" value="1"/>
</dbReference>
<keyword evidence="5" id="KW-0067">ATP-binding</keyword>
<keyword evidence="8" id="KW-1185">Reference proteome</keyword>
<sequence>MNAQKLSPSTQACTTPEVKVFIKELIGDIDAHITYHNKHSIKHGENGFVKLCTLLFPSKNKFCTLIKKQGGSSVAHEIKMVNSIKNTISSNFPFHLCSLPIFHRSSLATHFFYTCYRKLGDLEINSNTLHEKLQSEDRSVFHTIFRIVHQLVTILDALHNSKFRDEKGKIHEGIIHNDIKPNNILLKENGDVELADFGCAYYKDEPASQFSTYYFIAPEIWTNPEFCKNKIKNIDKADIWSLGATLMYLLKNRRPIGPSEKSDNEFEKILIYKKWAENYNTYWESLNLDLQRQAFTSLKQPLEKLALLMLAPVELRPEAKELKIALDNSIRFLEIDGKPKNLCANKRFMHSFAQI</sequence>
<accession>A8PPC7</accession>
<keyword evidence="2" id="KW-0808">Transferase</keyword>
<evidence type="ECO:0000256" key="3">
    <source>
        <dbReference type="ARBA" id="ARBA00022741"/>
    </source>
</evidence>
<dbReference type="PROSITE" id="PS00108">
    <property type="entry name" value="PROTEIN_KINASE_ST"/>
    <property type="match status" value="1"/>
</dbReference>
<dbReference type="InterPro" id="IPR050660">
    <property type="entry name" value="NEK_Ser/Thr_kinase"/>
</dbReference>
<protein>
    <recommendedName>
        <fullName evidence="1">non-specific serine/threonine protein kinase</fullName>
        <ecNumber evidence="1">2.7.11.1</ecNumber>
    </recommendedName>
</protein>
<proteinExistence type="predicted"/>
<dbReference type="EMBL" id="AAQJ02000001">
    <property type="protein sequence ID" value="EDP46181.1"/>
    <property type="molecule type" value="Genomic_DNA"/>
</dbReference>
<name>A8PPC7_9COXI</name>
<dbReference type="STRING" id="59196.RICGR_1266"/>
<dbReference type="PROSITE" id="PS50011">
    <property type="entry name" value="PROTEIN_KINASE_DOM"/>
    <property type="match status" value="1"/>
</dbReference>
<organism evidence="7 8">
    <name type="scientific">Rickettsiella grylli</name>
    <dbReference type="NCBI Taxonomy" id="59196"/>
    <lineage>
        <taxon>Bacteria</taxon>
        <taxon>Pseudomonadati</taxon>
        <taxon>Pseudomonadota</taxon>
        <taxon>Gammaproteobacteria</taxon>
        <taxon>Legionellales</taxon>
        <taxon>Coxiellaceae</taxon>
        <taxon>Rickettsiella</taxon>
    </lineage>
</organism>
<dbReference type="SUPFAM" id="SSF56112">
    <property type="entry name" value="Protein kinase-like (PK-like)"/>
    <property type="match status" value="1"/>
</dbReference>
<dbReference type="SMART" id="SM00220">
    <property type="entry name" value="S_TKc"/>
    <property type="match status" value="1"/>
</dbReference>
<dbReference type="PANTHER" id="PTHR43671:SF13">
    <property type="entry name" value="SERINE_THREONINE-PROTEIN KINASE NEK2"/>
    <property type="match status" value="1"/>
</dbReference>
<feature type="domain" description="Protein kinase" evidence="6">
    <location>
        <begin position="35"/>
        <end position="333"/>
    </location>
</feature>
<dbReference type="InterPro" id="IPR000719">
    <property type="entry name" value="Prot_kinase_dom"/>
</dbReference>